<accession>A0A6H1ZYZ5</accession>
<feature type="domain" description="Bacteriophage T5 Orf172 DNA-binding" evidence="1">
    <location>
        <begin position="39"/>
        <end position="113"/>
    </location>
</feature>
<reference evidence="2" key="1">
    <citation type="submission" date="2020-03" db="EMBL/GenBank/DDBJ databases">
        <title>The deep terrestrial virosphere.</title>
        <authorList>
            <person name="Holmfeldt K."/>
            <person name="Nilsson E."/>
            <person name="Simone D."/>
            <person name="Lopez-Fernandez M."/>
            <person name="Wu X."/>
            <person name="de Brujin I."/>
            <person name="Lundin D."/>
            <person name="Andersson A."/>
            <person name="Bertilsson S."/>
            <person name="Dopson M."/>
        </authorList>
    </citation>
    <scope>NUCLEOTIDE SEQUENCE</scope>
    <source>
        <strain evidence="3">MM415A01183</strain>
        <strain evidence="4">MM415B03397</strain>
        <strain evidence="2">TM448A03014</strain>
        <strain evidence="5">TM448B02918</strain>
    </source>
</reference>
<dbReference type="SMART" id="SM00974">
    <property type="entry name" value="T5orf172"/>
    <property type="match status" value="1"/>
</dbReference>
<evidence type="ECO:0000259" key="1">
    <source>
        <dbReference type="SMART" id="SM00974"/>
    </source>
</evidence>
<evidence type="ECO:0000313" key="2">
    <source>
        <dbReference type="EMBL" id="QJA52794.1"/>
    </source>
</evidence>
<evidence type="ECO:0000313" key="4">
    <source>
        <dbReference type="EMBL" id="QJA91330.1"/>
    </source>
</evidence>
<proteinExistence type="predicted"/>
<evidence type="ECO:0000313" key="3">
    <source>
        <dbReference type="EMBL" id="QJA77918.1"/>
    </source>
</evidence>
<dbReference type="EMBL" id="MT142980">
    <property type="protein sequence ID" value="QJA91330.1"/>
    <property type="molecule type" value="Genomic_DNA"/>
</dbReference>
<gene>
    <name evidence="3" type="ORF">MM415A01183_0004</name>
    <name evidence="4" type="ORF">MM415B03397_0003</name>
    <name evidence="2" type="ORF">TM448A03014_0015</name>
    <name evidence="5" type="ORF">TM448B02918_0003</name>
</gene>
<protein>
    <recommendedName>
        <fullName evidence="1">Bacteriophage T5 Orf172 DNA-binding domain-containing protein</fullName>
    </recommendedName>
</protein>
<dbReference type="EMBL" id="MT144368">
    <property type="protein sequence ID" value="QJA52794.1"/>
    <property type="molecule type" value="Genomic_DNA"/>
</dbReference>
<dbReference type="Pfam" id="PF13455">
    <property type="entry name" value="MUG113"/>
    <property type="match status" value="1"/>
</dbReference>
<dbReference type="InterPro" id="IPR018306">
    <property type="entry name" value="Phage_T5_Orf172_DNA-bd"/>
</dbReference>
<dbReference type="AlphaFoldDB" id="A0A6H1ZYZ5"/>
<dbReference type="EMBL" id="MT142310">
    <property type="protein sequence ID" value="QJA77918.1"/>
    <property type="molecule type" value="Genomic_DNA"/>
</dbReference>
<evidence type="ECO:0000313" key="5">
    <source>
        <dbReference type="EMBL" id="QJI02073.1"/>
    </source>
</evidence>
<organism evidence="2">
    <name type="scientific">viral metagenome</name>
    <dbReference type="NCBI Taxonomy" id="1070528"/>
    <lineage>
        <taxon>unclassified sequences</taxon>
        <taxon>metagenomes</taxon>
        <taxon>organismal metagenomes</taxon>
    </lineage>
</organism>
<sequence>MNNFECLWERIDNWVAVDDPYDCHVPLSREQEKLYFVQQGTRGPVKIGISKEPEERIKVLQTGNPKKLRLIWTINPKSKNVENTLHRVFLDERLEGEWFLPSEMLARLILETIEHSFDGCWFESNELIFNRNDISGVIT</sequence>
<name>A0A6H1ZYZ5_9ZZZZ</name>
<dbReference type="EMBL" id="MT144973">
    <property type="protein sequence ID" value="QJI02073.1"/>
    <property type="molecule type" value="Genomic_DNA"/>
</dbReference>